<keyword evidence="17" id="KW-1185">Reference proteome</keyword>
<dbReference type="SUPFAM" id="SSF51332">
    <property type="entry name" value="E2 regulatory, transactivation domain"/>
    <property type="match status" value="1"/>
</dbReference>
<keyword evidence="9 12" id="KW-0238">DNA-binding</keyword>
<dbReference type="GO" id="GO:0003677">
    <property type="term" value="F:DNA binding"/>
    <property type="evidence" value="ECO:0007669"/>
    <property type="project" value="UniProtKB-UniRule"/>
</dbReference>
<evidence type="ECO:0000256" key="9">
    <source>
        <dbReference type="ARBA" id="ARBA00023125"/>
    </source>
</evidence>
<evidence type="ECO:0000256" key="8">
    <source>
        <dbReference type="ARBA" id="ARBA00023015"/>
    </source>
</evidence>
<keyword evidence="4 12" id="KW-0244">Early protein</keyword>
<dbReference type="EMBL" id="KU350625">
    <property type="protein sequence ID" value="ALX18688.1"/>
    <property type="molecule type" value="Genomic_DNA"/>
</dbReference>
<gene>
    <name evidence="12" type="primary">E2</name>
</gene>
<comment type="similarity">
    <text evidence="2">Belongs to the papillomaviridae E8^E2C protein family.</text>
</comment>
<dbReference type="Gene3D" id="2.170.200.10">
    <property type="entry name" value="Papillomavirus E2 early protein domain"/>
    <property type="match status" value="1"/>
</dbReference>
<evidence type="ECO:0000256" key="11">
    <source>
        <dbReference type="ARBA" id="ARBA00023163"/>
    </source>
</evidence>
<dbReference type="KEGG" id="vg:27815556"/>
<comment type="subunit">
    <text evidence="12">Binds DNA as homodimer. Interacts with protein E1; this interaction greatly increases E1 DNA-binding activity. Interacts with protein L1; this interaction enhances E2-dependent replication and transcription activation. Interacts with protein L2; this interaction inhibits E2 transcriptional activity but not DNA replication function E2. Interacts with protein E7; this interaction inhibits E7 oncogenic activity. Interacts with host TAF1; this interaction modulates E2-dependent transcriptional regulation. Interacts with host BRD4; this interaction mediates E2 transcriptional activation function. Additionally, the interaction with host BRD4 on mitotic chromosomes mediates tethering of the viral genome. Interacts with host TOPBP1; this interaction is required for optimal viral DNA replication.</text>
</comment>
<comment type="PTM">
    <text evidence="12">Phosphorylated.</text>
</comment>
<keyword evidence="6 12" id="KW-1048">Host nucleus</keyword>
<keyword evidence="11 12" id="KW-0804">Transcription</keyword>
<evidence type="ECO:0000256" key="3">
    <source>
        <dbReference type="ARBA" id="ARBA00022491"/>
    </source>
</evidence>
<evidence type="ECO:0000256" key="13">
    <source>
        <dbReference type="SAM" id="MobiDB-lite"/>
    </source>
</evidence>
<dbReference type="OrthoDB" id="15886at10239"/>
<evidence type="ECO:0000256" key="6">
    <source>
        <dbReference type="ARBA" id="ARBA00022562"/>
    </source>
</evidence>
<evidence type="ECO:0000256" key="12">
    <source>
        <dbReference type="HAMAP-Rule" id="MF_04001"/>
    </source>
</evidence>
<keyword evidence="5 12" id="KW-0597">Phosphoprotein</keyword>
<keyword evidence="3 12" id="KW-0678">Repressor</keyword>
<dbReference type="InterPro" id="IPR035975">
    <property type="entry name" value="E2/EBNA1_C_sf"/>
</dbReference>
<name>A0A182BAF0_9PAPI</name>
<evidence type="ECO:0000256" key="2">
    <source>
        <dbReference type="ARBA" id="ARBA00007794"/>
    </source>
</evidence>
<dbReference type="RefSeq" id="YP_009252394.1">
    <property type="nucleotide sequence ID" value="NC_030151.1"/>
</dbReference>
<dbReference type="InterPro" id="IPR033668">
    <property type="entry name" value="Reg_prot_E2"/>
</dbReference>
<dbReference type="InterPro" id="IPR001866">
    <property type="entry name" value="PPV_E2_N"/>
</dbReference>
<comment type="subcellular location">
    <subcellularLocation>
        <location evidence="1 12">Host nucleus</location>
    </subcellularLocation>
</comment>
<keyword evidence="10 12" id="KW-0010">Activator</keyword>
<dbReference type="InterPro" id="IPR042504">
    <property type="entry name" value="Regulatory_protein_E2_N_2"/>
</dbReference>
<dbReference type="Proteomes" id="UP000104464">
    <property type="component" value="Segment"/>
</dbReference>
<comment type="caution">
    <text evidence="12">Lacks conserved residue(s) required for the propagation of feature annotation.</text>
</comment>
<dbReference type="Gene3D" id="3.30.70.330">
    <property type="match status" value="1"/>
</dbReference>
<feature type="domain" description="Papillomavirus E2 N-terminal" evidence="14">
    <location>
        <begin position="1"/>
        <end position="196"/>
    </location>
</feature>
<dbReference type="SUPFAM" id="SSF54957">
    <property type="entry name" value="Viral DNA-binding domain"/>
    <property type="match status" value="1"/>
</dbReference>
<evidence type="ECO:0000256" key="10">
    <source>
        <dbReference type="ARBA" id="ARBA00023159"/>
    </source>
</evidence>
<evidence type="ECO:0000259" key="14">
    <source>
        <dbReference type="Pfam" id="PF00508"/>
    </source>
</evidence>
<protein>
    <recommendedName>
        <fullName evidence="12">Regulatory protein E2</fullName>
    </recommendedName>
</protein>
<feature type="region of interest" description="Disordered" evidence="13">
    <location>
        <begin position="193"/>
        <end position="321"/>
    </location>
</feature>
<dbReference type="GO" id="GO:0006275">
    <property type="term" value="P:regulation of DNA replication"/>
    <property type="evidence" value="ECO:0007669"/>
    <property type="project" value="UniProtKB-UniRule"/>
</dbReference>
<dbReference type="GO" id="GO:0039693">
    <property type="term" value="P:viral DNA genome replication"/>
    <property type="evidence" value="ECO:0007669"/>
    <property type="project" value="UniProtKB-UniRule"/>
</dbReference>
<evidence type="ECO:0000256" key="5">
    <source>
        <dbReference type="ARBA" id="ARBA00022553"/>
    </source>
</evidence>
<dbReference type="GO" id="GO:0006351">
    <property type="term" value="P:DNA-templated transcription"/>
    <property type="evidence" value="ECO:0007669"/>
    <property type="project" value="UniProtKB-UniRule"/>
</dbReference>
<dbReference type="GO" id="GO:0003700">
    <property type="term" value="F:DNA-binding transcription factor activity"/>
    <property type="evidence" value="ECO:0007669"/>
    <property type="project" value="UniProtKB-UniRule"/>
</dbReference>
<comment type="function">
    <text evidence="12">Plays a role in the initiation of viral DNA replication. A dimer of E2 interacts with a dimer of E1 in order to improve specificity of E1 DNA binding activity. Once the complex recognizes and binds DNA at specific sites, the E2 dimer is removed from DNA. E2 also regulates viral transcription through binding to the E2RE response element (5'-ACCNNNNNNGGT-3') present in multiple copies in the regulatory regions of the viral genome. Activates or represses transcription depending on E2RE's position with regards to proximal promoter elements including the TATA-box. Repression occurs by sterically hindering the assembly of the transcription initiation complex.</text>
</comment>
<evidence type="ECO:0000259" key="15">
    <source>
        <dbReference type="Pfam" id="PF00511"/>
    </source>
</evidence>
<sequence>MKAAVERLYVLQEQQMAHIEDNSTDLKKHAAYWGAVRAENCLLHAARKKNCTRLGVCPVPSLAASAAKAKVAIEMQLMLQELINSKWGDDPWSLTEVSHEQYTAEPKNTFKKNPRIVEVTYDGDSHNKTWYTVFGEVYVHTAAGWTFTRCGADETGLFLDLSGCREYYRLFAEDAGRFSTKNMWEVNDQDSRFHYPLPSSTTRDSSDGPPVPRRRDIDEEGPNEAEPQPPRVFVGAEPIGGRSTGRRGPRANPYPLPGSQGPACLPLPRSRRQPLGVSGSVSSDPESEEEEPDSTAEDRNPLLNHPPLRTAQPTVSGFDPFQGIPRTPSLLIQGNANKVKCLRFRLKKYHRIKFADVTTTFWVTGDEGSDRKGSATIMVTFSSMEQRGSFLGTVSIPEGLVTRTVSIMLD</sequence>
<feature type="region of interest" description="Transactivation domain" evidence="12">
    <location>
        <begin position="1"/>
        <end position="200"/>
    </location>
</feature>
<dbReference type="GO" id="GO:0000166">
    <property type="term" value="F:nucleotide binding"/>
    <property type="evidence" value="ECO:0007669"/>
    <property type="project" value="UniProtKB-UniRule"/>
</dbReference>
<evidence type="ECO:0000313" key="17">
    <source>
        <dbReference type="Proteomes" id="UP000104464"/>
    </source>
</evidence>
<dbReference type="Pfam" id="PF00508">
    <property type="entry name" value="PPV_E2_N"/>
    <property type="match status" value="1"/>
</dbReference>
<feature type="region of interest" description="DNA-binding domain" evidence="12">
    <location>
        <begin position="319"/>
        <end position="410"/>
    </location>
</feature>
<accession>A0A182BAF0</accession>
<dbReference type="Gene3D" id="1.10.287.30">
    <property type="entry name" value="E2 (early) protein, N terminal domain, subdomain 1"/>
    <property type="match status" value="1"/>
</dbReference>
<evidence type="ECO:0000256" key="4">
    <source>
        <dbReference type="ARBA" id="ARBA00022518"/>
    </source>
</evidence>
<dbReference type="GO" id="GO:0042025">
    <property type="term" value="C:host cell nucleus"/>
    <property type="evidence" value="ECO:0007669"/>
    <property type="project" value="UniProtKB-SubCell"/>
</dbReference>
<evidence type="ECO:0000256" key="7">
    <source>
        <dbReference type="ARBA" id="ARBA00022705"/>
    </source>
</evidence>
<dbReference type="Pfam" id="PF00511">
    <property type="entry name" value="PPV_E2_C"/>
    <property type="match status" value="1"/>
</dbReference>
<proteinExistence type="inferred from homology"/>
<dbReference type="InterPro" id="IPR042503">
    <property type="entry name" value="Regulatory_protein_E2_N_1"/>
</dbReference>
<dbReference type="InterPro" id="IPR036050">
    <property type="entry name" value="Regulatory_protein_E2_N"/>
</dbReference>
<evidence type="ECO:0000313" key="16">
    <source>
        <dbReference type="EMBL" id="ALX18688.1"/>
    </source>
</evidence>
<dbReference type="GO" id="GO:0006260">
    <property type="term" value="P:DNA replication"/>
    <property type="evidence" value="ECO:0007669"/>
    <property type="project" value="UniProtKB-KW"/>
</dbReference>
<evidence type="ECO:0000256" key="1">
    <source>
        <dbReference type="ARBA" id="ARBA00004147"/>
    </source>
</evidence>
<keyword evidence="7 12" id="KW-0235">DNA replication</keyword>
<feature type="compositionally biased region" description="Acidic residues" evidence="13">
    <location>
        <begin position="285"/>
        <end position="295"/>
    </location>
</feature>
<reference evidence="16 17" key="1">
    <citation type="journal article" date="2016" name="Virus Genes">
        <title>Genomic characterization of a novel Epsilonpapillomavirus associated with pigmented papillomas in a red deer (Cervus elaphus).</title>
        <authorList>
            <person name="Munday J.S."/>
            <person name="Vaatstra B.L."/>
            <person name="Dunowska M."/>
            <person name="Laurie R.E."/>
            <person name="Hills S."/>
        </authorList>
    </citation>
    <scope>NUCLEOTIDE SEQUENCE [LARGE SCALE GENOMIC DNA]</scope>
    <source>
        <strain evidence="16">BernieDPV</strain>
    </source>
</reference>
<organism evidence="16 17">
    <name type="scientific">Cervus elaphus papillomavirus 1</name>
    <dbReference type="NCBI Taxonomy" id="1163699"/>
    <lineage>
        <taxon>Viruses</taxon>
        <taxon>Monodnaviria</taxon>
        <taxon>Shotokuvirae</taxon>
        <taxon>Cossaviricota</taxon>
        <taxon>Papovaviricetes</taxon>
        <taxon>Zurhausenvirales</taxon>
        <taxon>Papillomaviridae</taxon>
        <taxon>Firstpapillomavirinae</taxon>
        <taxon>Epsilonpapillomavirus</taxon>
        <taxon>Epsilonpapillomavirus 2</taxon>
    </lineage>
</organism>
<dbReference type="HAMAP" id="MF_04001">
    <property type="entry name" value="PPV_E2"/>
    <property type="match status" value="1"/>
</dbReference>
<dbReference type="InterPro" id="IPR012677">
    <property type="entry name" value="Nucleotide-bd_a/b_plait_sf"/>
</dbReference>
<comment type="similarity">
    <text evidence="12">Belongs to the papillomaviridae E2 protein family.</text>
</comment>
<keyword evidence="8 12" id="KW-0805">Transcription regulation</keyword>
<feature type="domain" description="Papillomavirus E2 C-terminal" evidence="15">
    <location>
        <begin position="328"/>
        <end position="406"/>
    </location>
</feature>
<dbReference type="InterPro" id="IPR000427">
    <property type="entry name" value="Papillomavirus_E2_C"/>
</dbReference>